<keyword evidence="4" id="KW-1185">Reference proteome</keyword>
<reference evidence="3 4" key="1">
    <citation type="submission" date="2024-09" db="EMBL/GenBank/DDBJ databases">
        <authorList>
            <person name="Sun Q."/>
            <person name="Mori K."/>
        </authorList>
    </citation>
    <scope>NUCLEOTIDE SEQUENCE [LARGE SCALE GENOMIC DNA]</scope>
    <source>
        <strain evidence="3 4">CECT 8300</strain>
    </source>
</reference>
<dbReference type="InterPro" id="IPR000326">
    <property type="entry name" value="PAP2/HPO"/>
</dbReference>
<dbReference type="Pfam" id="PF01569">
    <property type="entry name" value="PAP2"/>
    <property type="match status" value="1"/>
</dbReference>
<feature type="transmembrane region" description="Helical" evidence="1">
    <location>
        <begin position="20"/>
        <end position="37"/>
    </location>
</feature>
<organism evidence="3 4">
    <name type="scientific">Algibacter miyuki</name>
    <dbReference type="NCBI Taxonomy" id="1306933"/>
    <lineage>
        <taxon>Bacteria</taxon>
        <taxon>Pseudomonadati</taxon>
        <taxon>Bacteroidota</taxon>
        <taxon>Flavobacteriia</taxon>
        <taxon>Flavobacteriales</taxon>
        <taxon>Flavobacteriaceae</taxon>
        <taxon>Algibacter</taxon>
    </lineage>
</organism>
<evidence type="ECO:0000313" key="3">
    <source>
        <dbReference type="EMBL" id="MFB9106727.1"/>
    </source>
</evidence>
<name>A0ABV5H486_9FLAO</name>
<dbReference type="EMBL" id="JBHMFA010000032">
    <property type="protein sequence ID" value="MFB9106727.1"/>
    <property type="molecule type" value="Genomic_DNA"/>
</dbReference>
<dbReference type="Gene3D" id="1.20.144.10">
    <property type="entry name" value="Phosphatidic acid phosphatase type 2/haloperoxidase"/>
    <property type="match status" value="1"/>
</dbReference>
<evidence type="ECO:0000256" key="1">
    <source>
        <dbReference type="SAM" id="Phobius"/>
    </source>
</evidence>
<sequence>MLNRILFQLKKNKTFLQKSIIPASLIIGGTLLSGSGFEKKFQRDVRNVVGNDFAFAFDDYARYVPIVEMCAADALGVKSKNHWFDQSKNLTIAILVSDFITYRLKRWTNKRRPSGGDGLQSFPSGHTSFAFTTAGILFQEFKDSSPYLAYSGYAIATTTGAFRVMNNAHWISDVIVSAGIGILVTQLVYLFDPIIKWNPFKKVKGMSFIPQIENKQYGFYISKTF</sequence>
<dbReference type="PANTHER" id="PTHR14969:SF13">
    <property type="entry name" value="AT30094P"/>
    <property type="match status" value="1"/>
</dbReference>
<dbReference type="PANTHER" id="PTHR14969">
    <property type="entry name" value="SPHINGOSINE-1-PHOSPHATE PHOSPHOHYDROLASE"/>
    <property type="match status" value="1"/>
</dbReference>
<accession>A0ABV5H486</accession>
<dbReference type="CDD" id="cd03394">
    <property type="entry name" value="PAP2_like_5"/>
    <property type="match status" value="1"/>
</dbReference>
<dbReference type="RefSeq" id="WP_290268011.1">
    <property type="nucleotide sequence ID" value="NZ_JAUFQP010000001.1"/>
</dbReference>
<keyword evidence="1" id="KW-0472">Membrane</keyword>
<evidence type="ECO:0000259" key="2">
    <source>
        <dbReference type="SMART" id="SM00014"/>
    </source>
</evidence>
<proteinExistence type="predicted"/>
<dbReference type="Proteomes" id="UP001589590">
    <property type="component" value="Unassembled WGS sequence"/>
</dbReference>
<feature type="domain" description="Phosphatidic acid phosphatase type 2/haloperoxidase" evidence="2">
    <location>
        <begin position="87"/>
        <end position="189"/>
    </location>
</feature>
<dbReference type="SUPFAM" id="SSF48317">
    <property type="entry name" value="Acid phosphatase/Vanadium-dependent haloperoxidase"/>
    <property type="match status" value="1"/>
</dbReference>
<evidence type="ECO:0000313" key="4">
    <source>
        <dbReference type="Proteomes" id="UP001589590"/>
    </source>
</evidence>
<dbReference type="SMART" id="SM00014">
    <property type="entry name" value="acidPPc"/>
    <property type="match status" value="1"/>
</dbReference>
<keyword evidence="1" id="KW-1133">Transmembrane helix</keyword>
<keyword evidence="1" id="KW-0812">Transmembrane</keyword>
<feature type="transmembrane region" description="Helical" evidence="1">
    <location>
        <begin position="170"/>
        <end position="191"/>
    </location>
</feature>
<gene>
    <name evidence="3" type="ORF">ACFFU1_17600</name>
</gene>
<protein>
    <submittedName>
        <fullName evidence="3">Phosphatase PAP2 family protein</fullName>
    </submittedName>
</protein>
<comment type="caution">
    <text evidence="3">The sequence shown here is derived from an EMBL/GenBank/DDBJ whole genome shotgun (WGS) entry which is preliminary data.</text>
</comment>
<dbReference type="InterPro" id="IPR036938">
    <property type="entry name" value="PAP2/HPO_sf"/>
</dbReference>